<protein>
    <submittedName>
        <fullName evidence="1">3796_t:CDS:1</fullName>
    </submittedName>
</protein>
<evidence type="ECO:0000313" key="1">
    <source>
        <dbReference type="EMBL" id="CAG8727256.1"/>
    </source>
</evidence>
<accession>A0ACA9PWD1</accession>
<gene>
    <name evidence="1" type="ORF">ACOLOM_LOCUS11435</name>
</gene>
<proteinExistence type="predicted"/>
<comment type="caution">
    <text evidence="1">The sequence shown here is derived from an EMBL/GenBank/DDBJ whole genome shotgun (WGS) entry which is preliminary data.</text>
</comment>
<name>A0ACA9PWD1_9GLOM</name>
<dbReference type="EMBL" id="CAJVPT010041172">
    <property type="protein sequence ID" value="CAG8727256.1"/>
    <property type="molecule type" value="Genomic_DNA"/>
</dbReference>
<sequence length="380" mass="42371">MAAFPTLYTFFNSRLNFSTDRWSHSLEDSQGSILEEQHERMRNLAYSETYKRESPGQVPKGPSLSAPHPLWTAPLQLLTLLPIRRLSSSFPLSKQYVCREWMRAIANTTSAQMPLALQVSSASLGAVTMYRTTAETLFQTISDFMTSIRLFFQGVFLMASFHVALDLEPMLSPDPDDREEYITNDGGLGMKIDIRDTPTLHDVNFHVEPGEVVAIVCIILMGLKGLDTDQMAINRLCDFDEGDFRINDLDVRRYVAGDLHASTSAVFQDFSQFNASLRENVGVGCTDAMTSDIALRSALQAGGAGRLLDELPDGLDSLLDGGFCFGDLTFPQWQRVAIARAFMRPNADLYVFDEANSALDPVAQSELFERIYRGCVRDEA</sequence>
<evidence type="ECO:0000313" key="2">
    <source>
        <dbReference type="Proteomes" id="UP000789525"/>
    </source>
</evidence>
<keyword evidence="2" id="KW-1185">Reference proteome</keyword>
<feature type="non-terminal residue" evidence="1">
    <location>
        <position position="1"/>
    </location>
</feature>
<organism evidence="1 2">
    <name type="scientific">Acaulospora colombiana</name>
    <dbReference type="NCBI Taxonomy" id="27376"/>
    <lineage>
        <taxon>Eukaryota</taxon>
        <taxon>Fungi</taxon>
        <taxon>Fungi incertae sedis</taxon>
        <taxon>Mucoromycota</taxon>
        <taxon>Glomeromycotina</taxon>
        <taxon>Glomeromycetes</taxon>
        <taxon>Diversisporales</taxon>
        <taxon>Acaulosporaceae</taxon>
        <taxon>Acaulospora</taxon>
    </lineage>
</organism>
<feature type="non-terminal residue" evidence="1">
    <location>
        <position position="380"/>
    </location>
</feature>
<dbReference type="Proteomes" id="UP000789525">
    <property type="component" value="Unassembled WGS sequence"/>
</dbReference>
<reference evidence="1" key="1">
    <citation type="submission" date="2021-06" db="EMBL/GenBank/DDBJ databases">
        <authorList>
            <person name="Kallberg Y."/>
            <person name="Tangrot J."/>
            <person name="Rosling A."/>
        </authorList>
    </citation>
    <scope>NUCLEOTIDE SEQUENCE</scope>
    <source>
        <strain evidence="1">CL356</strain>
    </source>
</reference>